<accession>A0A2U8GRP2</accession>
<name>A0A2U8GRP2_9RHOO</name>
<evidence type="ECO:0000256" key="1">
    <source>
        <dbReference type="SAM" id="Phobius"/>
    </source>
</evidence>
<keyword evidence="3" id="KW-1185">Reference proteome</keyword>
<keyword evidence="1" id="KW-1133">Transmembrane helix</keyword>
<sequence>MTRTEKLLRITRRLIILTGIALFLVVGLFGLTLLREERFMVSWACFGCGLLGGFVSIQQRLRKFGDEELELLSQSWCQVLLIPVYGGIFALVLYIGFLSGVIEGSMFPAFSSHPFSQPVPTTADLKRFFSETYPSSGADVAKLLFWSFLAGFSERLVPQILDRTPGKEG</sequence>
<keyword evidence="1" id="KW-0812">Transmembrane</keyword>
<feature type="transmembrane region" description="Helical" evidence="1">
    <location>
        <begin position="14"/>
        <end position="34"/>
    </location>
</feature>
<dbReference type="KEGG" id="acom:CEW83_14845"/>
<gene>
    <name evidence="2" type="ORF">CEW83_14845</name>
</gene>
<feature type="transmembrane region" description="Helical" evidence="1">
    <location>
        <begin position="79"/>
        <end position="102"/>
    </location>
</feature>
<dbReference type="Proteomes" id="UP000244930">
    <property type="component" value="Chromosome"/>
</dbReference>
<dbReference type="RefSeq" id="WP_108950032.1">
    <property type="nucleotide sequence ID" value="NZ_CP022187.1"/>
</dbReference>
<feature type="transmembrane region" description="Helical" evidence="1">
    <location>
        <begin position="40"/>
        <end position="58"/>
    </location>
</feature>
<proteinExistence type="predicted"/>
<organism evidence="2 3">
    <name type="scientific">Parazoarcus communis</name>
    <dbReference type="NCBI Taxonomy" id="41977"/>
    <lineage>
        <taxon>Bacteria</taxon>
        <taxon>Pseudomonadati</taxon>
        <taxon>Pseudomonadota</taxon>
        <taxon>Betaproteobacteria</taxon>
        <taxon>Rhodocyclales</taxon>
        <taxon>Zoogloeaceae</taxon>
        <taxon>Parazoarcus</taxon>
    </lineage>
</organism>
<evidence type="ECO:0000313" key="3">
    <source>
        <dbReference type="Proteomes" id="UP000244930"/>
    </source>
</evidence>
<dbReference type="AlphaFoldDB" id="A0A2U8GRP2"/>
<keyword evidence="1" id="KW-0472">Membrane</keyword>
<reference evidence="2 3" key="1">
    <citation type="submission" date="2017-06" db="EMBL/GenBank/DDBJ databases">
        <title>Azoarcus.</title>
        <authorList>
            <person name="Woo J.-H."/>
            <person name="Kim H.-S."/>
        </authorList>
    </citation>
    <scope>NUCLEOTIDE SEQUENCE [LARGE SCALE GENOMIC DNA]</scope>
    <source>
        <strain evidence="2 3">TSPY31</strain>
    </source>
</reference>
<dbReference type="EMBL" id="CP022187">
    <property type="protein sequence ID" value="AWI76332.1"/>
    <property type="molecule type" value="Genomic_DNA"/>
</dbReference>
<evidence type="ECO:0000313" key="2">
    <source>
        <dbReference type="EMBL" id="AWI76332.1"/>
    </source>
</evidence>
<protein>
    <submittedName>
        <fullName evidence="2">Uncharacterized protein</fullName>
    </submittedName>
</protein>